<dbReference type="SUPFAM" id="SSF161070">
    <property type="entry name" value="SNF-like"/>
    <property type="match status" value="1"/>
</dbReference>
<reference evidence="9 10" key="1">
    <citation type="submission" date="2019-01" db="EMBL/GenBank/DDBJ databases">
        <title>A draft genome assembly of the solar-powered sea slug Elysia chlorotica.</title>
        <authorList>
            <person name="Cai H."/>
            <person name="Li Q."/>
            <person name="Fang X."/>
            <person name="Li J."/>
            <person name="Curtis N.E."/>
            <person name="Altenburger A."/>
            <person name="Shibata T."/>
            <person name="Feng M."/>
            <person name="Maeda T."/>
            <person name="Schwartz J.A."/>
            <person name="Shigenobu S."/>
            <person name="Lundholm N."/>
            <person name="Nishiyama T."/>
            <person name="Yang H."/>
            <person name="Hasebe M."/>
            <person name="Li S."/>
            <person name="Pierce S.K."/>
            <person name="Wang J."/>
        </authorList>
    </citation>
    <scope>NUCLEOTIDE SEQUENCE [LARGE SCALE GENOMIC DNA]</scope>
    <source>
        <strain evidence="9">EC2010</strain>
        <tissue evidence="9">Whole organism of an adult</tissue>
    </source>
</reference>
<feature type="transmembrane region" description="Helical" evidence="8">
    <location>
        <begin position="219"/>
        <end position="239"/>
    </location>
</feature>
<comment type="caution">
    <text evidence="9">The sequence shown here is derived from an EMBL/GenBank/DDBJ whole genome shotgun (WGS) entry which is preliminary data.</text>
</comment>
<dbReference type="PANTHER" id="PTHR42948:SF1">
    <property type="entry name" value="TRANSPORTER"/>
    <property type="match status" value="1"/>
</dbReference>
<dbReference type="GO" id="GO:0016020">
    <property type="term" value="C:membrane"/>
    <property type="evidence" value="ECO:0007669"/>
    <property type="project" value="UniProtKB-SubCell"/>
</dbReference>
<dbReference type="AlphaFoldDB" id="A0A3S1BLB5"/>
<evidence type="ECO:0000313" key="10">
    <source>
        <dbReference type="Proteomes" id="UP000271974"/>
    </source>
</evidence>
<feature type="region of interest" description="Disordered" evidence="7">
    <location>
        <begin position="1"/>
        <end position="25"/>
    </location>
</feature>
<name>A0A3S1BLB5_ELYCH</name>
<feature type="transmembrane region" description="Helical" evidence="8">
    <location>
        <begin position="246"/>
        <end position="266"/>
    </location>
</feature>
<keyword evidence="6" id="KW-0479">Metal-binding</keyword>
<feature type="binding site" evidence="6">
    <location>
        <position position="333"/>
    </location>
    <ligand>
        <name>Na(+)</name>
        <dbReference type="ChEBI" id="CHEBI:29101"/>
        <label>1</label>
    </ligand>
</feature>
<dbReference type="PANTHER" id="PTHR42948">
    <property type="entry name" value="TRANSPORTER"/>
    <property type="match status" value="1"/>
</dbReference>
<evidence type="ECO:0000313" key="9">
    <source>
        <dbReference type="EMBL" id="RUS83463.1"/>
    </source>
</evidence>
<feature type="transmembrane region" description="Helical" evidence="8">
    <location>
        <begin position="162"/>
        <end position="192"/>
    </location>
</feature>
<feature type="binding site" evidence="6">
    <location>
        <position position="93"/>
    </location>
    <ligand>
        <name>Na(+)</name>
        <dbReference type="ChEBI" id="CHEBI:29101"/>
        <label>1</label>
    </ligand>
</feature>
<feature type="binding site" evidence="6">
    <location>
        <position position="96"/>
    </location>
    <ligand>
        <name>Na(+)</name>
        <dbReference type="ChEBI" id="CHEBI:29101"/>
        <label>1</label>
    </ligand>
</feature>
<dbReference type="PRINTS" id="PR00176">
    <property type="entry name" value="NANEUSMPORT"/>
</dbReference>
<sequence>MAQHRLTDSRYSQTDSRHVYHGPITETGPSSSSYFSGFDLDEMVTSLGSSSAANQRRAARSQGKLLGEPDCEHQEDGRPTWGSSLGPVLSCLGCVVGTGNIWRFPRIVANNASHGGGLAFLLVWILFLLLWSVPMVTIEYATGRYTRRAVVGSFTQLIGPRAAWCGVWICLVSFLIGCYYSVILGWCFYYVIYCASHELPTQPEEGLRIFQDFAMESNWPVLTTAAAVTLACLFVIRGVKTIEKVCLVLVPVLLLILTLTFVWVLTRPSSALGLAFLFKPNWGALSEPGLWIDALTQNAFDTGAGAGLLLPYASYMTRRHGIVRYATLIPAANNLISLVAGMTIFSAVFSAMVVLKPHFTQAEIVAVLTDSGPGNTGFTFVW</sequence>
<keyword evidence="2" id="KW-0813">Transport</keyword>
<evidence type="ECO:0000256" key="1">
    <source>
        <dbReference type="ARBA" id="ARBA00004141"/>
    </source>
</evidence>
<accession>A0A3S1BLB5</accession>
<dbReference type="EMBL" id="RQTK01000242">
    <property type="protein sequence ID" value="RUS83463.1"/>
    <property type="molecule type" value="Genomic_DNA"/>
</dbReference>
<dbReference type="STRING" id="188477.A0A3S1BLB5"/>
<dbReference type="Pfam" id="PF00209">
    <property type="entry name" value="SNF"/>
    <property type="match status" value="2"/>
</dbReference>
<keyword evidence="3 8" id="KW-0812">Transmembrane</keyword>
<evidence type="ECO:0000256" key="5">
    <source>
        <dbReference type="ARBA" id="ARBA00023136"/>
    </source>
</evidence>
<keyword evidence="6" id="KW-0915">Sodium</keyword>
<keyword evidence="4 8" id="KW-1133">Transmembrane helix</keyword>
<dbReference type="GO" id="GO:0046872">
    <property type="term" value="F:metal ion binding"/>
    <property type="evidence" value="ECO:0007669"/>
    <property type="project" value="UniProtKB-KW"/>
</dbReference>
<evidence type="ECO:0000256" key="6">
    <source>
        <dbReference type="PIRSR" id="PIRSR600175-1"/>
    </source>
</evidence>
<keyword evidence="10" id="KW-1185">Reference proteome</keyword>
<evidence type="ECO:0000256" key="4">
    <source>
        <dbReference type="ARBA" id="ARBA00022989"/>
    </source>
</evidence>
<feature type="transmembrane region" description="Helical" evidence="8">
    <location>
        <begin position="335"/>
        <end position="355"/>
    </location>
</feature>
<dbReference type="Proteomes" id="UP000271974">
    <property type="component" value="Unassembled WGS sequence"/>
</dbReference>
<evidence type="ECO:0000256" key="7">
    <source>
        <dbReference type="SAM" id="MobiDB-lite"/>
    </source>
</evidence>
<dbReference type="InterPro" id="IPR037272">
    <property type="entry name" value="SNS_sf"/>
</dbReference>
<feature type="transmembrane region" description="Helical" evidence="8">
    <location>
        <begin position="117"/>
        <end position="141"/>
    </location>
</feature>
<comment type="subcellular location">
    <subcellularLocation>
        <location evidence="1">Membrane</location>
        <topology evidence="1">Multi-pass membrane protein</topology>
    </subcellularLocation>
</comment>
<protein>
    <recommendedName>
        <fullName evidence="11">Transporter</fullName>
    </recommendedName>
</protein>
<dbReference type="PROSITE" id="PS50267">
    <property type="entry name" value="NA_NEUROTRAN_SYMP_3"/>
    <property type="match status" value="1"/>
</dbReference>
<keyword evidence="5 8" id="KW-0472">Membrane</keyword>
<evidence type="ECO:0000256" key="3">
    <source>
        <dbReference type="ARBA" id="ARBA00022692"/>
    </source>
</evidence>
<gene>
    <name evidence="9" type="ORF">EGW08_008779</name>
</gene>
<feature type="transmembrane region" description="Helical" evidence="8">
    <location>
        <begin position="85"/>
        <end position="105"/>
    </location>
</feature>
<organism evidence="9 10">
    <name type="scientific">Elysia chlorotica</name>
    <name type="common">Eastern emerald elysia</name>
    <name type="synonym">Sea slug</name>
    <dbReference type="NCBI Taxonomy" id="188477"/>
    <lineage>
        <taxon>Eukaryota</taxon>
        <taxon>Metazoa</taxon>
        <taxon>Spiralia</taxon>
        <taxon>Lophotrochozoa</taxon>
        <taxon>Mollusca</taxon>
        <taxon>Gastropoda</taxon>
        <taxon>Heterobranchia</taxon>
        <taxon>Euthyneura</taxon>
        <taxon>Panpulmonata</taxon>
        <taxon>Sacoglossa</taxon>
        <taxon>Placobranchoidea</taxon>
        <taxon>Plakobranchidae</taxon>
        <taxon>Elysia</taxon>
    </lineage>
</organism>
<evidence type="ECO:0000256" key="2">
    <source>
        <dbReference type="ARBA" id="ARBA00022448"/>
    </source>
</evidence>
<evidence type="ECO:0008006" key="11">
    <source>
        <dbReference type="Google" id="ProtNLM"/>
    </source>
</evidence>
<proteinExistence type="predicted"/>
<dbReference type="InterPro" id="IPR000175">
    <property type="entry name" value="Na/ntran_symport"/>
</dbReference>
<dbReference type="OrthoDB" id="6581954at2759"/>
<evidence type="ECO:0000256" key="8">
    <source>
        <dbReference type="SAM" id="Phobius"/>
    </source>
</evidence>
<feature type="binding site" evidence="6">
    <location>
        <position position="100"/>
    </location>
    <ligand>
        <name>Na(+)</name>
        <dbReference type="ChEBI" id="CHEBI:29101"/>
        <label>1</label>
    </ligand>
</feature>